<reference evidence="1" key="1">
    <citation type="submission" date="2015-04" db="EMBL/GenBank/DDBJ databases">
        <title>The genome sequence of the plant pathogenic Rhizarian Plasmodiophora brassicae reveals insights in its biotrophic life cycle and the origin of chitin synthesis.</title>
        <authorList>
            <person name="Schwelm A."/>
            <person name="Fogelqvist J."/>
            <person name="Knaust A."/>
            <person name="Julke S."/>
            <person name="Lilja T."/>
            <person name="Dhandapani V."/>
            <person name="Bonilla-Rosso G."/>
            <person name="Karlsson M."/>
            <person name="Shevchenko A."/>
            <person name="Choi S.R."/>
            <person name="Kim H.G."/>
            <person name="Park J.Y."/>
            <person name="Lim Y.P."/>
            <person name="Ludwig-Muller J."/>
            <person name="Dixelius C."/>
        </authorList>
    </citation>
    <scope>NUCLEOTIDE SEQUENCE</scope>
    <source>
        <tissue evidence="1">Potato root galls</tissue>
    </source>
</reference>
<sequence length="168" mass="19088">MANPDLPKIDRLGNLLEAHSSVFRMNVGFTLGDFEELCTIACPIFNLCSRSTGEMPQAGGRPPKLSSPERILAAIFYLNHNTTGRCESIHWNYSRFGIFDDALFVLSVITEVLDQWPDSERRRDLGSRISSMPGCIGFVNRTLCRIRRPQKPDHGLHHNRRKTTTFLQ</sequence>
<dbReference type="AlphaFoldDB" id="A0A0H5RTM0"/>
<name>A0A0H5RTM0_9EUKA</name>
<evidence type="ECO:0000313" key="1">
    <source>
        <dbReference type="EMBL" id="CRZ12089.1"/>
    </source>
</evidence>
<protein>
    <submittedName>
        <fullName evidence="1">Uncharacterized protein</fullName>
    </submittedName>
</protein>
<organism evidence="1">
    <name type="scientific">Spongospora subterranea</name>
    <dbReference type="NCBI Taxonomy" id="70186"/>
    <lineage>
        <taxon>Eukaryota</taxon>
        <taxon>Sar</taxon>
        <taxon>Rhizaria</taxon>
        <taxon>Endomyxa</taxon>
        <taxon>Phytomyxea</taxon>
        <taxon>Plasmodiophorida</taxon>
        <taxon>Plasmodiophoridae</taxon>
        <taxon>Spongospora</taxon>
    </lineage>
</organism>
<accession>A0A0H5RTM0</accession>
<dbReference type="EMBL" id="HACM01011647">
    <property type="protein sequence ID" value="CRZ12089.1"/>
    <property type="molecule type" value="Transcribed_RNA"/>
</dbReference>
<proteinExistence type="predicted"/>